<dbReference type="RefSeq" id="WP_347706069.1">
    <property type="nucleotide sequence ID" value="NZ_JBDPZD010000006.1"/>
</dbReference>
<accession>A0ABV0G6A3</accession>
<keyword evidence="5 6" id="KW-0472">Membrane</keyword>
<comment type="caution">
    <text evidence="7">The sequence shown here is derived from an EMBL/GenBank/DDBJ whole genome shotgun (WGS) entry which is preliminary data.</text>
</comment>
<evidence type="ECO:0000256" key="5">
    <source>
        <dbReference type="ARBA" id="ARBA00023136"/>
    </source>
</evidence>
<keyword evidence="6" id="KW-1003">Cell membrane</keyword>
<dbReference type="InterPro" id="IPR002994">
    <property type="entry name" value="Surf1/Shy1"/>
</dbReference>
<evidence type="ECO:0000256" key="2">
    <source>
        <dbReference type="ARBA" id="ARBA00007165"/>
    </source>
</evidence>
<organism evidence="7 8">
    <name type="scientific">Roseateles paludis</name>
    <dbReference type="NCBI Taxonomy" id="3145238"/>
    <lineage>
        <taxon>Bacteria</taxon>
        <taxon>Pseudomonadati</taxon>
        <taxon>Pseudomonadota</taxon>
        <taxon>Betaproteobacteria</taxon>
        <taxon>Burkholderiales</taxon>
        <taxon>Sphaerotilaceae</taxon>
        <taxon>Roseateles</taxon>
    </lineage>
</organism>
<dbReference type="InterPro" id="IPR045214">
    <property type="entry name" value="Surf1/Surf4"/>
</dbReference>
<evidence type="ECO:0000313" key="7">
    <source>
        <dbReference type="EMBL" id="MEO3693257.1"/>
    </source>
</evidence>
<keyword evidence="4 6" id="KW-1133">Transmembrane helix</keyword>
<dbReference type="PANTHER" id="PTHR23427:SF2">
    <property type="entry name" value="SURFEIT LOCUS PROTEIN 1"/>
    <property type="match status" value="1"/>
</dbReference>
<feature type="transmembrane region" description="Helical" evidence="6">
    <location>
        <begin position="211"/>
        <end position="229"/>
    </location>
</feature>
<keyword evidence="8" id="KW-1185">Reference proteome</keyword>
<dbReference type="PANTHER" id="PTHR23427">
    <property type="entry name" value="SURFEIT LOCUS PROTEIN"/>
    <property type="match status" value="1"/>
</dbReference>
<dbReference type="Pfam" id="PF02104">
    <property type="entry name" value="SURF1"/>
    <property type="match status" value="1"/>
</dbReference>
<evidence type="ECO:0000256" key="1">
    <source>
        <dbReference type="ARBA" id="ARBA00004370"/>
    </source>
</evidence>
<comment type="subcellular location">
    <subcellularLocation>
        <location evidence="6">Cell membrane</location>
        <topology evidence="6">Multi-pass membrane protein</topology>
    </subcellularLocation>
    <subcellularLocation>
        <location evidence="1">Membrane</location>
    </subcellularLocation>
</comment>
<protein>
    <recommendedName>
        <fullName evidence="6">SURF1-like protein</fullName>
    </recommendedName>
</protein>
<evidence type="ECO:0000256" key="4">
    <source>
        <dbReference type="ARBA" id="ARBA00022989"/>
    </source>
</evidence>
<comment type="caution">
    <text evidence="6">Lacks conserved residue(s) required for the propagation of feature annotation.</text>
</comment>
<evidence type="ECO:0000256" key="6">
    <source>
        <dbReference type="RuleBase" id="RU363076"/>
    </source>
</evidence>
<keyword evidence="3 6" id="KW-0812">Transmembrane</keyword>
<name>A0ABV0G6A3_9BURK</name>
<comment type="similarity">
    <text evidence="2 6">Belongs to the SURF1 family.</text>
</comment>
<dbReference type="PROSITE" id="PS50895">
    <property type="entry name" value="SURF1"/>
    <property type="match status" value="1"/>
</dbReference>
<reference evidence="7 8" key="1">
    <citation type="submission" date="2024-05" db="EMBL/GenBank/DDBJ databases">
        <title>Roseateles sp. DJS-2-20 16S ribosomal RNA gene Genome sequencing and assembly.</title>
        <authorList>
            <person name="Woo H."/>
        </authorList>
    </citation>
    <scope>NUCLEOTIDE SEQUENCE [LARGE SCALE GENOMIC DNA]</scope>
    <source>
        <strain evidence="7 8">DJS-2-20</strain>
    </source>
</reference>
<evidence type="ECO:0000256" key="3">
    <source>
        <dbReference type="ARBA" id="ARBA00022692"/>
    </source>
</evidence>
<proteinExistence type="inferred from homology"/>
<evidence type="ECO:0000313" key="8">
    <source>
        <dbReference type="Proteomes" id="UP001495147"/>
    </source>
</evidence>
<dbReference type="CDD" id="cd06662">
    <property type="entry name" value="SURF1"/>
    <property type="match status" value="1"/>
</dbReference>
<sequence length="240" mass="26655">MPAPARLNRALLAALAVSGALATAWLGRWQLHRADEKIAQQHLIEQQAELPALGVADLARADAARDQGRRVVLTGRWWHKRTIYLDNRPMDGRVGFIVVTPLRLSDQRVVLVQRGWVPRNFADRQALPTLPQASDEQRVQGRLIAAPSRAYELGAAQGTSSIRQNLDPAAYAHEIGAPLLPITVLQTDADGDGLLRHWPAPDLGVSKHHGYAFQWFALCALISGLYVWFQFVRPRRAPKP</sequence>
<dbReference type="EMBL" id="JBDPZD010000006">
    <property type="protein sequence ID" value="MEO3693257.1"/>
    <property type="molecule type" value="Genomic_DNA"/>
</dbReference>
<gene>
    <name evidence="7" type="ORF">ABDJ85_17440</name>
</gene>
<dbReference type="Proteomes" id="UP001495147">
    <property type="component" value="Unassembled WGS sequence"/>
</dbReference>